<gene>
    <name evidence="2" type="ORF">SAMN05421788_109149</name>
</gene>
<dbReference type="Proteomes" id="UP000186917">
    <property type="component" value="Unassembled WGS sequence"/>
</dbReference>
<proteinExistence type="predicted"/>
<feature type="signal peptide" evidence="1">
    <location>
        <begin position="1"/>
        <end position="47"/>
    </location>
</feature>
<dbReference type="EMBL" id="FTOR01000009">
    <property type="protein sequence ID" value="SIT30169.1"/>
    <property type="molecule type" value="Genomic_DNA"/>
</dbReference>
<dbReference type="Pfam" id="PF11751">
    <property type="entry name" value="PorP_SprF"/>
    <property type="match status" value="1"/>
</dbReference>
<reference evidence="3" key="1">
    <citation type="submission" date="2017-01" db="EMBL/GenBank/DDBJ databases">
        <authorList>
            <person name="Varghese N."/>
            <person name="Submissions S."/>
        </authorList>
    </citation>
    <scope>NUCLEOTIDE SEQUENCE [LARGE SCALE GENOMIC DNA]</scope>
    <source>
        <strain evidence="3">DSM 21054</strain>
    </source>
</reference>
<protein>
    <submittedName>
        <fullName evidence="2">Type IX secretion system membrane protein, PorP/SprF family</fullName>
    </submittedName>
</protein>
<organism evidence="2 3">
    <name type="scientific">Filimonas lacunae</name>
    <dbReference type="NCBI Taxonomy" id="477680"/>
    <lineage>
        <taxon>Bacteria</taxon>
        <taxon>Pseudomonadati</taxon>
        <taxon>Bacteroidota</taxon>
        <taxon>Chitinophagia</taxon>
        <taxon>Chitinophagales</taxon>
        <taxon>Chitinophagaceae</taxon>
        <taxon>Filimonas</taxon>
    </lineage>
</organism>
<evidence type="ECO:0000313" key="2">
    <source>
        <dbReference type="EMBL" id="SIT30169.1"/>
    </source>
</evidence>
<evidence type="ECO:0000313" key="3">
    <source>
        <dbReference type="Proteomes" id="UP000186917"/>
    </source>
</evidence>
<dbReference type="NCBIfam" id="TIGR03519">
    <property type="entry name" value="T9SS_PorP_fam"/>
    <property type="match status" value="1"/>
</dbReference>
<sequence length="362" mass="39910">MLLTLRRFAYDLLHILFTAFKKLTNPMIQRKCMLLGCILSLSSALMAQDPHFSQYFTSPMSVNPALTGKSVEDWRGSINMRSQWWGESVKPYYTVTAALEKRLGSRESKGNYWGIGGMVISDQSNGGILKNNYFSLTAAYHITLDKAGRHALAAGLTGTYANRILDPTRFKFQSQLGSMGFQRDIPANDPIAIAKNNYFDVSAGLSYQYATETYGLHAGAALFHVAKPKEGVYENTTYQVPRKTTLQAGGWFKAGVNNSIHISALGEMQGGNSIYTIGGVYKLSVGDELLRSVNLGAWERFGDAFYPYFGLEGQRWLGGFTYDFVQSGVKNYASVQSLELSFVWKMGKAGTGSNASSAGFLY</sequence>
<evidence type="ECO:0000256" key="1">
    <source>
        <dbReference type="SAM" id="SignalP"/>
    </source>
</evidence>
<dbReference type="InterPro" id="IPR019861">
    <property type="entry name" value="PorP/SprF_Bacteroidetes"/>
</dbReference>
<feature type="chain" id="PRO_5013292319" evidence="1">
    <location>
        <begin position="48"/>
        <end position="362"/>
    </location>
</feature>
<dbReference type="AlphaFoldDB" id="A0A1N7R554"/>
<name>A0A1N7R554_9BACT</name>
<keyword evidence="3" id="KW-1185">Reference proteome</keyword>
<keyword evidence="1" id="KW-0732">Signal</keyword>
<dbReference type="STRING" id="477680.SAMN05421788_109149"/>
<accession>A0A1N7R554</accession>
<dbReference type="OrthoDB" id="645740at2"/>